<sequence>MASLISRLDRLREHQQLLADTDEEAQQEENAMLQAFFDDSDDENPSERQPVLNRIPNKNRNALEGHRQLMSDYLVEDAVYSNKDFERRFRVTKGVFFRLCNDLQTKNST</sequence>
<dbReference type="AlphaFoldDB" id="A0A0L0UII1"/>
<evidence type="ECO:0000313" key="2">
    <source>
        <dbReference type="EMBL" id="KNE86821.1"/>
    </source>
</evidence>
<dbReference type="EMBL" id="AJIL01006588">
    <property type="protein sequence ID" value="KNE87136.1"/>
    <property type="molecule type" value="Genomic_DNA"/>
</dbReference>
<proteinExistence type="predicted"/>
<organism evidence="2 4">
    <name type="scientific">Puccinia striiformis f. sp. tritici PST-78</name>
    <dbReference type="NCBI Taxonomy" id="1165861"/>
    <lineage>
        <taxon>Eukaryota</taxon>
        <taxon>Fungi</taxon>
        <taxon>Dikarya</taxon>
        <taxon>Basidiomycota</taxon>
        <taxon>Pucciniomycotina</taxon>
        <taxon>Pucciniomycetes</taxon>
        <taxon>Pucciniales</taxon>
        <taxon>Pucciniaceae</taxon>
        <taxon>Puccinia</taxon>
    </lineage>
</organism>
<keyword evidence="4" id="KW-1185">Reference proteome</keyword>
<dbReference type="STRING" id="1165861.A0A0L0UII1"/>
<dbReference type="PANTHER" id="PTHR47150">
    <property type="entry name" value="OS12G0169200 PROTEIN"/>
    <property type="match status" value="1"/>
</dbReference>
<name>A0A0L0UII1_9BASI</name>
<evidence type="ECO:0000313" key="3">
    <source>
        <dbReference type="EMBL" id="KNE87136.1"/>
    </source>
</evidence>
<evidence type="ECO:0000313" key="4">
    <source>
        <dbReference type="Proteomes" id="UP000054564"/>
    </source>
</evidence>
<evidence type="ECO:0000256" key="1">
    <source>
        <dbReference type="SAM" id="MobiDB-lite"/>
    </source>
</evidence>
<gene>
    <name evidence="3" type="ORF">PSTG_19485</name>
    <name evidence="2" type="ORF">PSTG_19812</name>
</gene>
<protein>
    <submittedName>
        <fullName evidence="2">Uncharacterized protein</fullName>
    </submittedName>
</protein>
<feature type="region of interest" description="Disordered" evidence="1">
    <location>
        <begin position="37"/>
        <end position="58"/>
    </location>
</feature>
<comment type="caution">
    <text evidence="2">The sequence shown here is derived from an EMBL/GenBank/DDBJ whole genome shotgun (WGS) entry which is preliminary data.</text>
</comment>
<dbReference type="Proteomes" id="UP000054564">
    <property type="component" value="Unassembled WGS sequence"/>
</dbReference>
<reference evidence="2" key="1">
    <citation type="submission" date="2014-03" db="EMBL/GenBank/DDBJ databases">
        <title>Cloning and expression analysis of gamma-glutamylcysteines synthetase in perennial ryegrass.</title>
        <authorList>
            <person name="Wei S."/>
            <person name="Sun Z."/>
        </authorList>
    </citation>
    <scope>NUCLEOTIDE SEQUENCE</scope>
    <source>
        <strain evidence="2">Race PST-78</strain>
    </source>
</reference>
<dbReference type="EMBL" id="AJIL01007948">
    <property type="protein sequence ID" value="KNE86821.1"/>
    <property type="molecule type" value="Genomic_DNA"/>
</dbReference>
<reference evidence="4" key="2">
    <citation type="submission" date="2014-03" db="EMBL/GenBank/DDBJ databases">
        <title>The Genome Sequence of Puccinia striiformis f. sp. tritici PST-78.</title>
        <authorList>
            <consortium name="The Broad Institute Genome Sequencing Platform"/>
            <person name="Cuomo C."/>
            <person name="Hulbert S."/>
            <person name="Chen X."/>
            <person name="Walker B."/>
            <person name="Young S.K."/>
            <person name="Zeng Q."/>
            <person name="Gargeya S."/>
            <person name="Fitzgerald M."/>
            <person name="Haas B."/>
            <person name="Abouelleil A."/>
            <person name="Alvarado L."/>
            <person name="Arachchi H.M."/>
            <person name="Berlin A.M."/>
            <person name="Chapman S.B."/>
            <person name="Goldberg J."/>
            <person name="Griggs A."/>
            <person name="Gujja S."/>
            <person name="Hansen M."/>
            <person name="Howarth C."/>
            <person name="Imamovic A."/>
            <person name="Larimer J."/>
            <person name="McCowan C."/>
            <person name="Montmayeur A."/>
            <person name="Murphy C."/>
            <person name="Neiman D."/>
            <person name="Pearson M."/>
            <person name="Priest M."/>
            <person name="Roberts A."/>
            <person name="Saif S."/>
            <person name="Shea T."/>
            <person name="Sisk P."/>
            <person name="Sykes S."/>
            <person name="Wortman J."/>
            <person name="Nusbaum C."/>
            <person name="Birren B."/>
        </authorList>
    </citation>
    <scope>NUCLEOTIDE SEQUENCE [LARGE SCALE GENOMIC DNA]</scope>
    <source>
        <strain evidence="4">race PST-78</strain>
    </source>
</reference>
<accession>A0A0L0UII1</accession>
<dbReference type="PANTHER" id="PTHR47150:SF5">
    <property type="entry name" value="OS07G0546750 PROTEIN"/>
    <property type="match status" value="1"/>
</dbReference>
<feature type="non-terminal residue" evidence="2">
    <location>
        <position position="109"/>
    </location>
</feature>